<sequence length="307" mass="34804">MRRSTRSGMLFGASVFLIILLISSIGEPEFHNGHPISSHPFSQSEGVSDLIARFYEIFQSQAGLVRDANIGIRKIFSLYAVPLSIAALIFLALMLMVSKKVRRFFIVRALIGLSLIILILPIFYSSAIEESEDKHGEMIVTDMGEDIMGEELNSPVEKNEIIAPEISRELSWFISFLIISFFIIAAFFIQRKVRHFLKENKDRTLLTVTENALDSMKKGSDYSDIILRCYDEMIIYVKEKAGIVRSASMTPQEFSRHLEMEGLPSKETRCLTALFEQVRYGSAPLSREQESSAENCLRSLVKALEDR</sequence>
<dbReference type="Proteomes" id="UP000587760">
    <property type="component" value="Unassembled WGS sequence"/>
</dbReference>
<keyword evidence="1" id="KW-1133">Transmembrane helix</keyword>
<evidence type="ECO:0000313" key="3">
    <source>
        <dbReference type="EMBL" id="MBB6480128.1"/>
    </source>
</evidence>
<keyword evidence="1" id="KW-0812">Transmembrane</keyword>
<dbReference type="InterPro" id="IPR025403">
    <property type="entry name" value="TgpA-like_C"/>
</dbReference>
<feature type="domain" description="Protein-glutamine gamma-glutamyltransferase-like C-terminal" evidence="2">
    <location>
        <begin position="238"/>
        <end position="298"/>
    </location>
</feature>
<dbReference type="AlphaFoldDB" id="A0A841RBS6"/>
<accession>A0A841RBS6</accession>
<proteinExistence type="predicted"/>
<keyword evidence="1" id="KW-0472">Membrane</keyword>
<dbReference type="RefSeq" id="WP_184745972.1">
    <property type="nucleotide sequence ID" value="NZ_JACHGJ010000002.1"/>
</dbReference>
<evidence type="ECO:0000256" key="1">
    <source>
        <dbReference type="SAM" id="Phobius"/>
    </source>
</evidence>
<organism evidence="3 4">
    <name type="scientific">Spirochaeta isovalerica</name>
    <dbReference type="NCBI Taxonomy" id="150"/>
    <lineage>
        <taxon>Bacteria</taxon>
        <taxon>Pseudomonadati</taxon>
        <taxon>Spirochaetota</taxon>
        <taxon>Spirochaetia</taxon>
        <taxon>Spirochaetales</taxon>
        <taxon>Spirochaetaceae</taxon>
        <taxon>Spirochaeta</taxon>
    </lineage>
</organism>
<evidence type="ECO:0000313" key="4">
    <source>
        <dbReference type="Proteomes" id="UP000587760"/>
    </source>
</evidence>
<keyword evidence="4" id="KW-1185">Reference proteome</keyword>
<reference evidence="3 4" key="1">
    <citation type="submission" date="2020-08" db="EMBL/GenBank/DDBJ databases">
        <title>Genomic Encyclopedia of Type Strains, Phase IV (KMG-IV): sequencing the most valuable type-strain genomes for metagenomic binning, comparative biology and taxonomic classification.</title>
        <authorList>
            <person name="Goeker M."/>
        </authorList>
    </citation>
    <scope>NUCLEOTIDE SEQUENCE [LARGE SCALE GENOMIC DNA]</scope>
    <source>
        <strain evidence="3 4">DSM 2461</strain>
    </source>
</reference>
<feature type="transmembrane region" description="Helical" evidence="1">
    <location>
        <begin position="104"/>
        <end position="124"/>
    </location>
</feature>
<dbReference type="EMBL" id="JACHGJ010000002">
    <property type="protein sequence ID" value="MBB6480128.1"/>
    <property type="molecule type" value="Genomic_DNA"/>
</dbReference>
<name>A0A841RBS6_9SPIO</name>
<protein>
    <recommendedName>
        <fullName evidence="2">Protein-glutamine gamma-glutamyltransferase-like C-terminal domain-containing protein</fullName>
    </recommendedName>
</protein>
<feature type="transmembrane region" description="Helical" evidence="1">
    <location>
        <begin position="170"/>
        <end position="189"/>
    </location>
</feature>
<evidence type="ECO:0000259" key="2">
    <source>
        <dbReference type="Pfam" id="PF13559"/>
    </source>
</evidence>
<gene>
    <name evidence="3" type="ORF">HNR50_001786</name>
</gene>
<feature type="transmembrane region" description="Helical" evidence="1">
    <location>
        <begin position="76"/>
        <end position="97"/>
    </location>
</feature>
<comment type="caution">
    <text evidence="3">The sequence shown here is derived from an EMBL/GenBank/DDBJ whole genome shotgun (WGS) entry which is preliminary data.</text>
</comment>
<dbReference type="Pfam" id="PF13559">
    <property type="entry name" value="DUF4129"/>
    <property type="match status" value="1"/>
</dbReference>